<dbReference type="GO" id="GO:0140114">
    <property type="term" value="P:cellular detoxification of fluoride"/>
    <property type="evidence" value="ECO:0007669"/>
    <property type="project" value="UniProtKB-UniRule"/>
</dbReference>
<dbReference type="RefSeq" id="WP_063208780.1">
    <property type="nucleotide sequence ID" value="NZ_LUKD01000008.1"/>
</dbReference>
<evidence type="ECO:0000256" key="3">
    <source>
        <dbReference type="ARBA" id="ARBA00022519"/>
    </source>
</evidence>
<comment type="caution">
    <text evidence="12">The sequence shown here is derived from an EMBL/GenBank/DDBJ whole genome shotgun (WGS) entry which is preliminary data.</text>
</comment>
<name>A0A162FW30_BDEBC</name>
<feature type="binding site" evidence="11">
    <location>
        <position position="75"/>
    </location>
    <ligand>
        <name>Na(+)</name>
        <dbReference type="ChEBI" id="CHEBI:29101"/>
        <note>structural</note>
    </ligand>
</feature>
<keyword evidence="8 11" id="KW-0407">Ion channel</keyword>
<evidence type="ECO:0000256" key="11">
    <source>
        <dbReference type="HAMAP-Rule" id="MF_00454"/>
    </source>
</evidence>
<evidence type="ECO:0000256" key="6">
    <source>
        <dbReference type="ARBA" id="ARBA00023065"/>
    </source>
</evidence>
<dbReference type="GO" id="GO:0046872">
    <property type="term" value="F:metal ion binding"/>
    <property type="evidence" value="ECO:0007669"/>
    <property type="project" value="UniProtKB-KW"/>
</dbReference>
<evidence type="ECO:0000256" key="2">
    <source>
        <dbReference type="ARBA" id="ARBA00022475"/>
    </source>
</evidence>
<comment type="function">
    <text evidence="11">Fluoride-specific ion channel. Important for reducing fluoride concentration in the cell, thus reducing its toxicity.</text>
</comment>
<keyword evidence="3" id="KW-0997">Cell inner membrane</keyword>
<keyword evidence="2 11" id="KW-1003">Cell membrane</keyword>
<dbReference type="GO" id="GO:0005886">
    <property type="term" value="C:plasma membrane"/>
    <property type="evidence" value="ECO:0007669"/>
    <property type="project" value="UniProtKB-SubCell"/>
</dbReference>
<evidence type="ECO:0000256" key="9">
    <source>
        <dbReference type="ARBA" id="ARBA00035120"/>
    </source>
</evidence>
<comment type="similarity">
    <text evidence="9 11">Belongs to the fluoride channel Fluc/FEX (TC 1.A.43) family.</text>
</comment>
<dbReference type="OrthoDB" id="9806299at2"/>
<evidence type="ECO:0000313" key="13">
    <source>
        <dbReference type="Proteomes" id="UP000075799"/>
    </source>
</evidence>
<keyword evidence="5 11" id="KW-1133">Transmembrane helix</keyword>
<organism evidence="12 13">
    <name type="scientific">Bdellovibrio bacteriovorus</name>
    <dbReference type="NCBI Taxonomy" id="959"/>
    <lineage>
        <taxon>Bacteria</taxon>
        <taxon>Pseudomonadati</taxon>
        <taxon>Bdellovibrionota</taxon>
        <taxon>Bdellovibrionia</taxon>
        <taxon>Bdellovibrionales</taxon>
        <taxon>Pseudobdellovibrionaceae</taxon>
        <taxon>Bdellovibrio</taxon>
    </lineage>
</organism>
<comment type="catalytic activity">
    <reaction evidence="10">
        <text>fluoride(in) = fluoride(out)</text>
        <dbReference type="Rhea" id="RHEA:76159"/>
        <dbReference type="ChEBI" id="CHEBI:17051"/>
    </reaction>
    <physiologicalReaction direction="left-to-right" evidence="10">
        <dbReference type="Rhea" id="RHEA:76160"/>
    </physiologicalReaction>
</comment>
<accession>A0A162FW30</accession>
<dbReference type="Proteomes" id="UP000075799">
    <property type="component" value="Unassembled WGS sequence"/>
</dbReference>
<feature type="binding site" evidence="11">
    <location>
        <position position="72"/>
    </location>
    <ligand>
        <name>Na(+)</name>
        <dbReference type="ChEBI" id="CHEBI:29101"/>
        <note>structural</note>
    </ligand>
</feature>
<evidence type="ECO:0000256" key="1">
    <source>
        <dbReference type="ARBA" id="ARBA00004651"/>
    </source>
</evidence>
<dbReference type="Pfam" id="PF02537">
    <property type="entry name" value="CRCB"/>
    <property type="match status" value="1"/>
</dbReference>
<keyword evidence="11" id="KW-0915">Sodium</keyword>
<protein>
    <recommendedName>
        <fullName evidence="11">Fluoride-specific ion channel FluC</fullName>
    </recommendedName>
</protein>
<keyword evidence="4 11" id="KW-0812">Transmembrane</keyword>
<sequence length="122" mass="12941">MQILFVISFGVLGVLSRYGVDRLIAPSSAGFPLSTFTINILGCFVAGVIYALGERGIMSQALLTGLMVGFCGGFTTFSAYSVQSLDLLFKGKAFLSLSYLIASPLLGLLSAFVAVLVTRRMI</sequence>
<keyword evidence="11" id="KW-0479">Metal-binding</keyword>
<dbReference type="PANTHER" id="PTHR28259">
    <property type="entry name" value="FLUORIDE EXPORT PROTEIN 1-RELATED"/>
    <property type="match status" value="1"/>
</dbReference>
<keyword evidence="11" id="KW-0813">Transport</keyword>
<proteinExistence type="inferred from homology"/>
<feature type="transmembrane region" description="Helical" evidence="11">
    <location>
        <begin position="29"/>
        <end position="52"/>
    </location>
</feature>
<keyword evidence="6 11" id="KW-0406">Ion transport</keyword>
<feature type="transmembrane region" description="Helical" evidence="11">
    <location>
        <begin position="94"/>
        <end position="117"/>
    </location>
</feature>
<comment type="subcellular location">
    <subcellularLocation>
        <location evidence="1 11">Cell membrane</location>
        <topology evidence="1 11">Multi-pass membrane protein</topology>
    </subcellularLocation>
</comment>
<dbReference type="PANTHER" id="PTHR28259:SF1">
    <property type="entry name" value="FLUORIDE EXPORT PROTEIN 1-RELATED"/>
    <property type="match status" value="1"/>
</dbReference>
<evidence type="ECO:0000256" key="8">
    <source>
        <dbReference type="ARBA" id="ARBA00023303"/>
    </source>
</evidence>
<comment type="activity regulation">
    <text evidence="11">Na(+) is not transported, but it plays an essential structural role and its presence is essential for fluoride channel function.</text>
</comment>
<evidence type="ECO:0000256" key="4">
    <source>
        <dbReference type="ARBA" id="ARBA00022692"/>
    </source>
</evidence>
<dbReference type="InterPro" id="IPR003691">
    <property type="entry name" value="FluC"/>
</dbReference>
<gene>
    <name evidence="11" type="primary">fluC</name>
    <name evidence="11" type="synonym">crcB</name>
    <name evidence="12" type="ORF">AZI87_14965</name>
</gene>
<dbReference type="AlphaFoldDB" id="A0A162FW30"/>
<evidence type="ECO:0000256" key="10">
    <source>
        <dbReference type="ARBA" id="ARBA00035585"/>
    </source>
</evidence>
<evidence type="ECO:0000256" key="7">
    <source>
        <dbReference type="ARBA" id="ARBA00023136"/>
    </source>
</evidence>
<dbReference type="EMBL" id="LUKD01000008">
    <property type="protein sequence ID" value="KYG62598.1"/>
    <property type="molecule type" value="Genomic_DNA"/>
</dbReference>
<evidence type="ECO:0000256" key="5">
    <source>
        <dbReference type="ARBA" id="ARBA00022989"/>
    </source>
</evidence>
<keyword evidence="7 11" id="KW-0472">Membrane</keyword>
<evidence type="ECO:0000313" key="12">
    <source>
        <dbReference type="EMBL" id="KYG62598.1"/>
    </source>
</evidence>
<dbReference type="HAMAP" id="MF_00454">
    <property type="entry name" value="FluC"/>
    <property type="match status" value="1"/>
</dbReference>
<dbReference type="GO" id="GO:0062054">
    <property type="term" value="F:fluoride channel activity"/>
    <property type="evidence" value="ECO:0007669"/>
    <property type="project" value="UniProtKB-UniRule"/>
</dbReference>
<reference evidence="12 13" key="1">
    <citation type="submission" date="2016-03" db="EMBL/GenBank/DDBJ databases">
        <authorList>
            <person name="Ploux O."/>
        </authorList>
    </citation>
    <scope>NUCLEOTIDE SEQUENCE [LARGE SCALE GENOMIC DNA]</scope>
    <source>
        <strain evidence="12 13">EC13</strain>
    </source>
</reference>
<feature type="transmembrane region" description="Helical" evidence="11">
    <location>
        <begin position="61"/>
        <end position="82"/>
    </location>
</feature>